<keyword evidence="2" id="KW-1185">Reference proteome</keyword>
<organism evidence="2 3">
    <name type="scientific">Acrobeloides nanus</name>
    <dbReference type="NCBI Taxonomy" id="290746"/>
    <lineage>
        <taxon>Eukaryota</taxon>
        <taxon>Metazoa</taxon>
        <taxon>Ecdysozoa</taxon>
        <taxon>Nematoda</taxon>
        <taxon>Chromadorea</taxon>
        <taxon>Rhabditida</taxon>
        <taxon>Tylenchina</taxon>
        <taxon>Cephalobomorpha</taxon>
        <taxon>Cephaloboidea</taxon>
        <taxon>Cephalobidae</taxon>
        <taxon>Acrobeloides</taxon>
    </lineage>
</organism>
<proteinExistence type="predicted"/>
<keyword evidence="1" id="KW-1133">Transmembrane helix</keyword>
<accession>A0A914DZD8</accession>
<keyword evidence="1" id="KW-0812">Transmembrane</keyword>
<feature type="transmembrane region" description="Helical" evidence="1">
    <location>
        <begin position="7"/>
        <end position="28"/>
    </location>
</feature>
<name>A0A914DZD8_9BILA</name>
<dbReference type="Proteomes" id="UP000887540">
    <property type="component" value="Unplaced"/>
</dbReference>
<reference evidence="3" key="1">
    <citation type="submission" date="2022-11" db="UniProtKB">
        <authorList>
            <consortium name="WormBaseParasite"/>
        </authorList>
    </citation>
    <scope>IDENTIFICATION</scope>
</reference>
<evidence type="ECO:0000313" key="2">
    <source>
        <dbReference type="Proteomes" id="UP000887540"/>
    </source>
</evidence>
<protein>
    <submittedName>
        <fullName evidence="3">Uncharacterized protein</fullName>
    </submittedName>
</protein>
<keyword evidence="1" id="KW-0472">Membrane</keyword>
<sequence length="105" mass="11956">MEFIVTIKALIVVLLGIIYLMASIQLIMNGQRGISAIFLRYSSVIPSSDITEEDYVFAAVTIFLHIACVIMILIIFILVVVVIVFVCYFGIGFVRILLFWRYDDK</sequence>
<evidence type="ECO:0000256" key="1">
    <source>
        <dbReference type="SAM" id="Phobius"/>
    </source>
</evidence>
<feature type="transmembrane region" description="Helical" evidence="1">
    <location>
        <begin position="62"/>
        <end position="91"/>
    </location>
</feature>
<dbReference type="WBParaSite" id="ACRNAN_scaffold4630.g25859.t1">
    <property type="protein sequence ID" value="ACRNAN_scaffold4630.g25859.t1"/>
    <property type="gene ID" value="ACRNAN_scaffold4630.g25859"/>
</dbReference>
<evidence type="ECO:0000313" key="3">
    <source>
        <dbReference type="WBParaSite" id="ACRNAN_scaffold4630.g25859.t1"/>
    </source>
</evidence>
<dbReference type="AlphaFoldDB" id="A0A914DZD8"/>